<protein>
    <submittedName>
        <fullName evidence="6">8-oxo-dGTP diphosphatase</fullName>
    </submittedName>
</protein>
<dbReference type="Gene3D" id="3.90.79.10">
    <property type="entry name" value="Nucleoside Triphosphate Pyrophosphohydrolase"/>
    <property type="match status" value="1"/>
</dbReference>
<dbReference type="InterPro" id="IPR014078">
    <property type="entry name" value="Nudix_YtkD"/>
</dbReference>
<comment type="similarity">
    <text evidence="4">Belongs to the Nudix hydrolase family.</text>
</comment>
<dbReference type="OrthoDB" id="9131041at2"/>
<keyword evidence="2 4" id="KW-0378">Hydrolase</keyword>
<dbReference type="Pfam" id="PF00293">
    <property type="entry name" value="NUDIX"/>
    <property type="match status" value="1"/>
</dbReference>
<dbReference type="PRINTS" id="PR00502">
    <property type="entry name" value="NUDIXFAMILY"/>
</dbReference>
<feature type="domain" description="Nudix hydrolase" evidence="5">
    <location>
        <begin position="6"/>
        <end position="155"/>
    </location>
</feature>
<dbReference type="GO" id="GO:0016787">
    <property type="term" value="F:hydrolase activity"/>
    <property type="evidence" value="ECO:0007669"/>
    <property type="project" value="UniProtKB-KW"/>
</dbReference>
<dbReference type="RefSeq" id="WP_073013368.1">
    <property type="nucleotide sequence ID" value="NZ_FQXD01000030.1"/>
</dbReference>
<dbReference type="SUPFAM" id="SSF55811">
    <property type="entry name" value="Nudix"/>
    <property type="match status" value="1"/>
</dbReference>
<dbReference type="Proteomes" id="UP000184079">
    <property type="component" value="Unassembled WGS sequence"/>
</dbReference>
<keyword evidence="3" id="KW-0460">Magnesium</keyword>
<evidence type="ECO:0000256" key="4">
    <source>
        <dbReference type="RuleBase" id="RU003476"/>
    </source>
</evidence>
<evidence type="ECO:0000259" key="5">
    <source>
        <dbReference type="PROSITE" id="PS51462"/>
    </source>
</evidence>
<evidence type="ECO:0000313" key="7">
    <source>
        <dbReference type="Proteomes" id="UP000184079"/>
    </source>
</evidence>
<proteinExistence type="inferred from homology"/>
<dbReference type="InterPro" id="IPR020476">
    <property type="entry name" value="Nudix_hydrolase"/>
</dbReference>
<dbReference type="PROSITE" id="PS00893">
    <property type="entry name" value="NUDIX_BOX"/>
    <property type="match status" value="1"/>
</dbReference>
<dbReference type="PANTHER" id="PTHR43222:SF2">
    <property type="entry name" value="NUDIX HYDROLASE 23, CHLOROPLASTIC"/>
    <property type="match status" value="1"/>
</dbReference>
<evidence type="ECO:0000256" key="3">
    <source>
        <dbReference type="ARBA" id="ARBA00022842"/>
    </source>
</evidence>
<evidence type="ECO:0000313" key="6">
    <source>
        <dbReference type="EMBL" id="SHI00837.1"/>
    </source>
</evidence>
<organism evidence="6 7">
    <name type="scientific">Virgibacillus chiguensis</name>
    <dbReference type="NCBI Taxonomy" id="411959"/>
    <lineage>
        <taxon>Bacteria</taxon>
        <taxon>Bacillati</taxon>
        <taxon>Bacillota</taxon>
        <taxon>Bacilli</taxon>
        <taxon>Bacillales</taxon>
        <taxon>Bacillaceae</taxon>
        <taxon>Virgibacillus</taxon>
    </lineage>
</organism>
<dbReference type="InterPro" id="IPR020084">
    <property type="entry name" value="NUDIX_hydrolase_CS"/>
</dbReference>
<gene>
    <name evidence="6" type="ORF">SAMN05421807_1303</name>
</gene>
<reference evidence="7" key="1">
    <citation type="submission" date="2016-11" db="EMBL/GenBank/DDBJ databases">
        <authorList>
            <person name="Varghese N."/>
            <person name="Submissions S."/>
        </authorList>
    </citation>
    <scope>NUCLEOTIDE SEQUENCE [LARGE SCALE GENOMIC DNA]</scope>
    <source>
        <strain evidence="7">CGMCC 1.6496</strain>
    </source>
</reference>
<accession>A0A1M5XLW8</accession>
<keyword evidence="7" id="KW-1185">Reference proteome</keyword>
<dbReference type="CDD" id="cd04665">
    <property type="entry name" value="NUDIX_RppH"/>
    <property type="match status" value="1"/>
</dbReference>
<dbReference type="InterPro" id="IPR000086">
    <property type="entry name" value="NUDIX_hydrolase_dom"/>
</dbReference>
<dbReference type="EMBL" id="FQXD01000030">
    <property type="protein sequence ID" value="SHI00837.1"/>
    <property type="molecule type" value="Genomic_DNA"/>
</dbReference>
<dbReference type="PANTHER" id="PTHR43222">
    <property type="entry name" value="NUDIX HYDROLASE 23"/>
    <property type="match status" value="1"/>
</dbReference>
<dbReference type="PROSITE" id="PS51462">
    <property type="entry name" value="NUDIX"/>
    <property type="match status" value="1"/>
</dbReference>
<sequence length="155" mass="18065">MYIFKDYYHNEVKLSFADQPFSNSPLHVWVICVYKDKWLLTKHKERGLEFPGGKVERGESAKEAAIREIKEETGGIVEKISYVGQYFVSGKFENVVKNVYFATICSLEEQKTYYETCGPVLLDHIPVDVKQREEYSFMMKDSVLTYCLSHLNLQL</sequence>
<name>A0A1M5XLW8_9BACI</name>
<dbReference type="InterPro" id="IPR015797">
    <property type="entry name" value="NUDIX_hydrolase-like_dom_sf"/>
</dbReference>
<dbReference type="AlphaFoldDB" id="A0A1M5XLW8"/>
<comment type="cofactor">
    <cofactor evidence="1">
        <name>Mg(2+)</name>
        <dbReference type="ChEBI" id="CHEBI:18420"/>
    </cofactor>
</comment>
<evidence type="ECO:0000256" key="1">
    <source>
        <dbReference type="ARBA" id="ARBA00001946"/>
    </source>
</evidence>
<dbReference type="NCBIfam" id="TIGR02705">
    <property type="entry name" value="nudix_YtkD"/>
    <property type="match status" value="1"/>
</dbReference>
<evidence type="ECO:0000256" key="2">
    <source>
        <dbReference type="ARBA" id="ARBA00022801"/>
    </source>
</evidence>